<feature type="region of interest" description="Disordered" evidence="7">
    <location>
        <begin position="1"/>
        <end position="21"/>
    </location>
</feature>
<evidence type="ECO:0000256" key="6">
    <source>
        <dbReference type="ARBA" id="ARBA00023235"/>
    </source>
</evidence>
<dbReference type="Gene3D" id="3.30.565.10">
    <property type="entry name" value="Histidine kinase-like ATPase, C-terminal domain"/>
    <property type="match status" value="2"/>
</dbReference>
<protein>
    <recommendedName>
        <fullName evidence="3">DNA topoisomerase (ATP-hydrolyzing)</fullName>
        <ecNumber evidence="3">5.6.2.2</ecNumber>
    </recommendedName>
</protein>
<dbReference type="InterPro" id="IPR050634">
    <property type="entry name" value="DNA_Topoisomerase_II"/>
</dbReference>
<dbReference type="Gene3D" id="3.30.230.10">
    <property type="match status" value="1"/>
</dbReference>
<dbReference type="GO" id="GO:0005634">
    <property type="term" value="C:nucleus"/>
    <property type="evidence" value="ECO:0007669"/>
    <property type="project" value="TreeGrafter"/>
</dbReference>
<keyword evidence="9" id="KW-1185">Reference proteome</keyword>
<dbReference type="EMBL" id="LSRX01000300">
    <property type="protein sequence ID" value="OLQ01237.1"/>
    <property type="molecule type" value="Genomic_DNA"/>
</dbReference>
<evidence type="ECO:0000256" key="2">
    <source>
        <dbReference type="ARBA" id="ARBA00001946"/>
    </source>
</evidence>
<evidence type="ECO:0000256" key="7">
    <source>
        <dbReference type="SAM" id="MobiDB-lite"/>
    </source>
</evidence>
<evidence type="ECO:0000256" key="4">
    <source>
        <dbReference type="ARBA" id="ARBA00023029"/>
    </source>
</evidence>
<dbReference type="AlphaFoldDB" id="A0A1Q9E1E9"/>
<keyword evidence="6 8" id="KW-0413">Isomerase</keyword>
<comment type="caution">
    <text evidence="8">The sequence shown here is derived from an EMBL/GenBank/DDBJ whole genome shotgun (WGS) entry which is preliminary data.</text>
</comment>
<dbReference type="OrthoDB" id="445285at2759"/>
<name>A0A1Q9E1E9_SYMMI</name>
<keyword evidence="5" id="KW-0238">DNA-binding</keyword>
<dbReference type="InterPro" id="IPR001241">
    <property type="entry name" value="Topo_IIA"/>
</dbReference>
<dbReference type="GO" id="GO:0005524">
    <property type="term" value="F:ATP binding"/>
    <property type="evidence" value="ECO:0007669"/>
    <property type="project" value="InterPro"/>
</dbReference>
<dbReference type="EC" id="5.6.2.2" evidence="3"/>
<dbReference type="GO" id="GO:0003677">
    <property type="term" value="F:DNA binding"/>
    <property type="evidence" value="ECO:0007669"/>
    <property type="project" value="UniProtKB-KW"/>
</dbReference>
<dbReference type="PANTHER" id="PTHR10169:SF38">
    <property type="entry name" value="DNA TOPOISOMERASE 2"/>
    <property type="match status" value="1"/>
</dbReference>
<dbReference type="InterPro" id="IPR036890">
    <property type="entry name" value="HATPase_C_sf"/>
</dbReference>
<keyword evidence="4" id="KW-0799">Topoisomerase</keyword>
<evidence type="ECO:0000256" key="1">
    <source>
        <dbReference type="ARBA" id="ARBA00000185"/>
    </source>
</evidence>
<dbReference type="SUPFAM" id="SSF54211">
    <property type="entry name" value="Ribosomal protein S5 domain 2-like"/>
    <property type="match status" value="1"/>
</dbReference>
<dbReference type="Proteomes" id="UP000186817">
    <property type="component" value="Unassembled WGS sequence"/>
</dbReference>
<sequence length="466" mass="52437">MAPSTKQRLSDMLDADLSRGDQTQDIVADQAAGKPATFSDWLQGASAEEMKKALKSLLNVADGQAIQQMSSVLEEDRAHQDWVDSQEKAWKEQGKDTDAPMKAAKKEEAEPLADERGIGNEVKYIPLRLTAEERSLLGILEGALYVSELALTAGSCTMSRAPGTALRKSKTIEQIYQLLLRTLKKSQLEHILLSPRLRPDTYIGSIEVQRERLFVWDDAKQKIIRREVNINEQDGWISIENNGMTLPVEIHKVFGHLLTSDNYDDDENKVTGGRNGYGAKLTNIFSTKFVIECGDGKRGQKYVQTWEKNMQEKGKASITKYSGKDFTKVTFYPDLKRFGMSKLDQDVVALMKKRVMECFNGLAMVVFVLCFFLLRALPSLPSKQQNVSVKKDYVELYFEKAAHAIRWEYVVTTSEGQFQQVSFVNSINTIKGSGDDVLDSILDKVNKKNRGGMEIKPFHVRGALNM</sequence>
<dbReference type="PRINTS" id="PR00418">
    <property type="entry name" value="TPI2FAMILY"/>
</dbReference>
<proteinExistence type="predicted"/>
<dbReference type="GO" id="GO:0006265">
    <property type="term" value="P:DNA topological change"/>
    <property type="evidence" value="ECO:0007669"/>
    <property type="project" value="InterPro"/>
</dbReference>
<dbReference type="SUPFAM" id="SSF55874">
    <property type="entry name" value="ATPase domain of HSP90 chaperone/DNA topoisomerase II/histidine kinase"/>
    <property type="match status" value="1"/>
</dbReference>
<dbReference type="GO" id="GO:0000819">
    <property type="term" value="P:sister chromatid segregation"/>
    <property type="evidence" value="ECO:0007669"/>
    <property type="project" value="TreeGrafter"/>
</dbReference>
<organism evidence="8 9">
    <name type="scientific">Symbiodinium microadriaticum</name>
    <name type="common">Dinoflagellate</name>
    <name type="synonym">Zooxanthella microadriatica</name>
    <dbReference type="NCBI Taxonomy" id="2951"/>
    <lineage>
        <taxon>Eukaryota</taxon>
        <taxon>Sar</taxon>
        <taxon>Alveolata</taxon>
        <taxon>Dinophyceae</taxon>
        <taxon>Suessiales</taxon>
        <taxon>Symbiodiniaceae</taxon>
        <taxon>Symbiodinium</taxon>
    </lineage>
</organism>
<evidence type="ECO:0000256" key="3">
    <source>
        <dbReference type="ARBA" id="ARBA00012895"/>
    </source>
</evidence>
<dbReference type="GO" id="GO:0003918">
    <property type="term" value="F:DNA topoisomerase type II (double strand cut, ATP-hydrolyzing) activity"/>
    <property type="evidence" value="ECO:0007669"/>
    <property type="project" value="UniProtKB-EC"/>
</dbReference>
<comment type="cofactor">
    <cofactor evidence="2">
        <name>Mg(2+)</name>
        <dbReference type="ChEBI" id="CHEBI:18420"/>
    </cofactor>
</comment>
<evidence type="ECO:0000313" key="9">
    <source>
        <dbReference type="Proteomes" id="UP000186817"/>
    </source>
</evidence>
<gene>
    <name evidence="8" type="primary">top2</name>
    <name evidence="8" type="ORF">AK812_SmicGene16042</name>
</gene>
<dbReference type="GO" id="GO:0000712">
    <property type="term" value="P:resolution of meiotic recombination intermediates"/>
    <property type="evidence" value="ECO:0007669"/>
    <property type="project" value="TreeGrafter"/>
</dbReference>
<dbReference type="PANTHER" id="PTHR10169">
    <property type="entry name" value="DNA TOPOISOMERASE/GYRASE"/>
    <property type="match status" value="1"/>
</dbReference>
<feature type="compositionally biased region" description="Basic and acidic residues" evidence="7">
    <location>
        <begin position="8"/>
        <end position="19"/>
    </location>
</feature>
<dbReference type="SMART" id="SM00433">
    <property type="entry name" value="TOP2c"/>
    <property type="match status" value="1"/>
</dbReference>
<dbReference type="InterPro" id="IPR014721">
    <property type="entry name" value="Ribsml_uS5_D2-typ_fold_subgr"/>
</dbReference>
<evidence type="ECO:0000256" key="5">
    <source>
        <dbReference type="ARBA" id="ARBA00023125"/>
    </source>
</evidence>
<evidence type="ECO:0000313" key="8">
    <source>
        <dbReference type="EMBL" id="OLQ01237.1"/>
    </source>
</evidence>
<comment type="catalytic activity">
    <reaction evidence="1">
        <text>ATP-dependent breakage, passage and rejoining of double-stranded DNA.</text>
        <dbReference type="EC" id="5.6.2.2"/>
    </reaction>
</comment>
<accession>A0A1Q9E1E9</accession>
<reference evidence="8 9" key="1">
    <citation type="submission" date="2016-02" db="EMBL/GenBank/DDBJ databases">
        <title>Genome analysis of coral dinoflagellate symbionts highlights evolutionary adaptations to a symbiotic lifestyle.</title>
        <authorList>
            <person name="Aranda M."/>
            <person name="Li Y."/>
            <person name="Liew Y.J."/>
            <person name="Baumgarten S."/>
            <person name="Simakov O."/>
            <person name="Wilson M."/>
            <person name="Piel J."/>
            <person name="Ashoor H."/>
            <person name="Bougouffa S."/>
            <person name="Bajic V.B."/>
            <person name="Ryu T."/>
            <person name="Ravasi T."/>
            <person name="Bayer T."/>
            <person name="Micklem G."/>
            <person name="Kim H."/>
            <person name="Bhak J."/>
            <person name="Lajeunesse T.C."/>
            <person name="Voolstra C.R."/>
        </authorList>
    </citation>
    <scope>NUCLEOTIDE SEQUENCE [LARGE SCALE GENOMIC DNA]</scope>
    <source>
        <strain evidence="8 9">CCMP2467</strain>
    </source>
</reference>
<dbReference type="InterPro" id="IPR020568">
    <property type="entry name" value="Ribosomal_Su5_D2-typ_SF"/>
</dbReference>